<evidence type="ECO:0008006" key="3">
    <source>
        <dbReference type="Google" id="ProtNLM"/>
    </source>
</evidence>
<dbReference type="EMBL" id="CP020814">
    <property type="protein sequence ID" value="ARK31962.1"/>
    <property type="molecule type" value="Genomic_DNA"/>
</dbReference>
<dbReference type="STRING" id="199441.BkAM31D_20120"/>
<name>A0A1X9MLV6_9BACI</name>
<sequence>MLLSTAFFFLLITIVVLSNFLNEDEYFLQIYLPYKSSVYFETPIEPNQIFYHEYIHSVERSPVREYFKIDQHYNMIATESWTKSFGAGLPYEQKDELEMKDGFIVIKQERLIEYLNMLPSDLFPHVFNIDGQTVDLSAELNGERIRIQVIKK</sequence>
<gene>
    <name evidence="1" type="ORF">BkAM31D_20120</name>
</gene>
<proteinExistence type="predicted"/>
<dbReference type="Proteomes" id="UP000193006">
    <property type="component" value="Chromosome"/>
</dbReference>
<dbReference type="InterPro" id="IPR015001">
    <property type="entry name" value="DUF1850"/>
</dbReference>
<evidence type="ECO:0000313" key="1">
    <source>
        <dbReference type="EMBL" id="ARK31962.1"/>
    </source>
</evidence>
<dbReference type="AlphaFoldDB" id="A0A1X9MLV6"/>
<organism evidence="1 2">
    <name type="scientific">Halalkalibacter krulwichiae</name>
    <dbReference type="NCBI Taxonomy" id="199441"/>
    <lineage>
        <taxon>Bacteria</taxon>
        <taxon>Bacillati</taxon>
        <taxon>Bacillota</taxon>
        <taxon>Bacilli</taxon>
        <taxon>Bacillales</taxon>
        <taxon>Bacillaceae</taxon>
        <taxon>Halalkalibacter</taxon>
    </lineage>
</organism>
<accession>A0A1X9MLV6</accession>
<reference evidence="1 2" key="1">
    <citation type="submission" date="2017-04" db="EMBL/GenBank/DDBJ databases">
        <title>Bacillus krulwichiae AM31D Genome sequencing and assembly.</title>
        <authorList>
            <person name="Krulwich T.A."/>
            <person name="Anastor L."/>
            <person name="Ehrlich R."/>
            <person name="Ehrlich G.D."/>
            <person name="Janto B."/>
        </authorList>
    </citation>
    <scope>NUCLEOTIDE SEQUENCE [LARGE SCALE GENOMIC DNA]</scope>
    <source>
        <strain evidence="1 2">AM31D</strain>
    </source>
</reference>
<evidence type="ECO:0000313" key="2">
    <source>
        <dbReference type="Proteomes" id="UP000193006"/>
    </source>
</evidence>
<dbReference type="KEGG" id="bkw:BkAM31D_20120"/>
<keyword evidence="2" id="KW-1185">Reference proteome</keyword>
<dbReference type="Pfam" id="PF08905">
    <property type="entry name" value="DUF1850"/>
    <property type="match status" value="1"/>
</dbReference>
<protein>
    <recommendedName>
        <fullName evidence="3">DUF1850 domain-containing protein</fullName>
    </recommendedName>
</protein>